<dbReference type="eggNOG" id="ENOG502ZEE0">
    <property type="taxonomic scope" value="Bacteria"/>
</dbReference>
<dbReference type="InterPro" id="IPR014755">
    <property type="entry name" value="Cu-Rt/internalin_Ig-like"/>
</dbReference>
<evidence type="ECO:0000313" key="4">
    <source>
        <dbReference type="Proteomes" id="UP000010164"/>
    </source>
</evidence>
<proteinExistence type="predicted"/>
<comment type="caution">
    <text evidence="3">The sequence shown here is derived from an EMBL/GenBank/DDBJ whole genome shotgun (WGS) entry which is preliminary data.</text>
</comment>
<dbReference type="PROSITE" id="PS51257">
    <property type="entry name" value="PROKAR_LIPOPROTEIN"/>
    <property type="match status" value="1"/>
</dbReference>
<evidence type="ECO:0000256" key="1">
    <source>
        <dbReference type="ARBA" id="ARBA00022729"/>
    </source>
</evidence>
<keyword evidence="1" id="KW-0732">Signal</keyword>
<feature type="domain" description="SbsA Ig-like" evidence="2">
    <location>
        <begin position="481"/>
        <end position="580"/>
    </location>
</feature>
<accession>L0W8R7</accession>
<evidence type="ECO:0000313" key="3">
    <source>
        <dbReference type="EMBL" id="EKF73118.1"/>
    </source>
</evidence>
<evidence type="ECO:0000259" key="2">
    <source>
        <dbReference type="Pfam" id="PF13205"/>
    </source>
</evidence>
<dbReference type="STRING" id="1177179.A11A3_15232"/>
<protein>
    <recommendedName>
        <fullName evidence="2">SbsA Ig-like domain-containing protein</fullName>
    </recommendedName>
</protein>
<dbReference type="PATRIC" id="fig|1177179.3.peg.2997"/>
<dbReference type="Proteomes" id="UP000010164">
    <property type="component" value="Unassembled WGS sequence"/>
</dbReference>
<dbReference type="InterPro" id="IPR032812">
    <property type="entry name" value="SbsA_Ig"/>
</dbReference>
<keyword evidence="4" id="KW-1185">Reference proteome</keyword>
<organism evidence="3 4">
    <name type="scientific">Alcanivorax hongdengensis A-11-3</name>
    <dbReference type="NCBI Taxonomy" id="1177179"/>
    <lineage>
        <taxon>Bacteria</taxon>
        <taxon>Pseudomonadati</taxon>
        <taxon>Pseudomonadota</taxon>
        <taxon>Gammaproteobacteria</taxon>
        <taxon>Oceanospirillales</taxon>
        <taxon>Alcanivoracaceae</taxon>
        <taxon>Alcanivorax</taxon>
    </lineage>
</organism>
<dbReference type="Pfam" id="PF13205">
    <property type="entry name" value="Big_5"/>
    <property type="match status" value="2"/>
</dbReference>
<dbReference type="Gene3D" id="2.60.40.1220">
    <property type="match status" value="1"/>
</dbReference>
<reference evidence="3 4" key="1">
    <citation type="journal article" date="2012" name="J. Bacteriol.">
        <title>Genome Sequence of the Alkane-Degrading Bacterium Alcanivorax hongdengensis Type Strain A-11-3.</title>
        <authorList>
            <person name="Lai Q."/>
            <person name="Shao Z."/>
        </authorList>
    </citation>
    <scope>NUCLEOTIDE SEQUENCE [LARGE SCALE GENOMIC DNA]</scope>
    <source>
        <strain evidence="3 4">A-11-3</strain>
    </source>
</reference>
<sequence length="1075" mass="113523">MENNKVWLTLAAASVLAACGADKGSVSLDTPTFNPRALYYTYPLDNQTNVAPRAPIALQFSHEVVASADNFSFTGPDGDVDFDLARVGDGKGVVLTPKQALAPDSDYKVVMNGVTVEGEAVTFADGTLNFTTRAALQGMGSVTQQKSSDSFEVASMFPDDQTFKTMDFSTFRLQTTQPIDRTTATYGDTIKLMHDGELVPALLLVGRTQITVDPDEDLTPGDSYELTVNGVKSTFGGSIAAFSHSMTPLDTASPTGERAVLVTNAPPADDCKNPTGTSVSELTGKAINCVPVIGTLLQDQTVSKQSGDIYGELGYGPSFPDVTPLRIKRGGMLVGDALEVFIGGKVPVGFDSGKVTVQIVSDATGYLFPNPNSPSDNAPKNLRLFMDVSTSTADARANGAFTQNLMHLELIGKAQIIDGVLQADAITVVEPRVLGVENSYGLLSFHMESYLDQVNAPSQAVDAENPFVPVLDGDNGPELSWQPGNVADRMVPGEPIVIHFNEALDPETIVPGGSLNLTKNGVMDPFTWELNGNALVIRPDSPVEHGATYAVTTTPAITDLAGNPLQMLDTLEGDNSLTFTMPVALDDDGGTDVRRGPFAMTVYPGFPCASSDATQAELDANTQGVCLSSSPQSEQVVVDELPIVDMPANRPIRVRFSQNMKADSIALGSSFIVEHDNNGSWEAVDGDLKVGPRSLTFTPKTTWVEGDLYRYTLKSNGGGTGCPADAMCSEDELPLQTALLQLPGMQEGGPDMVILFHGAPAIDTVFQELSNLPSADVNNNFQIDSGEDPFSDENGFTDDTVIDPLDTPANATMIQPRGTGGEGLVAYANTGCGFSNPVDGSRQPCDRKKFLYVAGDLNTEVQDYDDTQGGVPVVIYPTQVALTNLDATAAIGLDIDPSDGSTSLGSVPILGGLLDSTLQTLGDVAAQLGLSTDALGISGNIGLVPIDTATGPNIMRVRYNLDDQGNRDQPPVGYIISTPDGPVFDLTFDLLFDAPALSLPLGLDHNVKSLPIPNVHLQGPLDFLPDGRLFIGLQSQEALNVDLDITLGGLSGGKVTLQIPPGGINLSYQSVSIQQ</sequence>
<dbReference type="AlphaFoldDB" id="L0W8R7"/>
<dbReference type="OrthoDB" id="6716594at2"/>
<name>L0W8R7_9GAMM</name>
<dbReference type="RefSeq" id="WP_008930216.1">
    <property type="nucleotide sequence ID" value="NZ_AMRJ01000034.1"/>
</dbReference>
<feature type="domain" description="SbsA Ig-like" evidence="2">
    <location>
        <begin position="40"/>
        <end position="132"/>
    </location>
</feature>
<gene>
    <name evidence="3" type="ORF">A11A3_15232</name>
</gene>
<dbReference type="EMBL" id="AMRJ01000034">
    <property type="protein sequence ID" value="EKF73118.1"/>
    <property type="molecule type" value="Genomic_DNA"/>
</dbReference>